<dbReference type="InterPro" id="IPR059089">
    <property type="entry name" value="Kazrin_N"/>
</dbReference>
<evidence type="ECO:0000259" key="14">
    <source>
        <dbReference type="Pfam" id="PF00850"/>
    </source>
</evidence>
<evidence type="ECO:0000256" key="11">
    <source>
        <dbReference type="ARBA" id="ARBA00049193"/>
    </source>
</evidence>
<evidence type="ECO:0000256" key="12">
    <source>
        <dbReference type="ARBA" id="ARBA00049416"/>
    </source>
</evidence>
<comment type="catalytic activity">
    <reaction evidence="10">
        <text>N(6)-acetyl-L-lysyl-[protein] + H2O = L-lysyl-[protein] + acetate</text>
        <dbReference type="Rhea" id="RHEA:58108"/>
        <dbReference type="Rhea" id="RHEA-COMP:9752"/>
        <dbReference type="Rhea" id="RHEA-COMP:10731"/>
        <dbReference type="ChEBI" id="CHEBI:15377"/>
        <dbReference type="ChEBI" id="CHEBI:29969"/>
        <dbReference type="ChEBI" id="CHEBI:30089"/>
        <dbReference type="ChEBI" id="CHEBI:61930"/>
    </reaction>
    <physiologicalReaction direction="left-to-right" evidence="10">
        <dbReference type="Rhea" id="RHEA:58109"/>
    </physiologicalReaction>
</comment>
<organism evidence="16 17">
    <name type="scientific">Acipenser ruthenus</name>
    <name type="common">Sterlet sturgeon</name>
    <dbReference type="NCBI Taxonomy" id="7906"/>
    <lineage>
        <taxon>Eukaryota</taxon>
        <taxon>Metazoa</taxon>
        <taxon>Chordata</taxon>
        <taxon>Craniata</taxon>
        <taxon>Vertebrata</taxon>
        <taxon>Euteleostomi</taxon>
        <taxon>Actinopterygii</taxon>
        <taxon>Chondrostei</taxon>
        <taxon>Acipenseriformes</taxon>
        <taxon>Acipenseridae</taxon>
        <taxon>Acipenser</taxon>
    </lineage>
</organism>
<keyword evidence="6" id="KW-0156">Chromatin regulator</keyword>
<evidence type="ECO:0000256" key="7">
    <source>
        <dbReference type="ARBA" id="ARBA00023015"/>
    </source>
</evidence>
<keyword evidence="17" id="KW-1185">Reference proteome</keyword>
<evidence type="ECO:0000313" key="17">
    <source>
        <dbReference type="Proteomes" id="UP000289886"/>
    </source>
</evidence>
<evidence type="ECO:0000256" key="10">
    <source>
        <dbReference type="ARBA" id="ARBA00049136"/>
    </source>
</evidence>
<evidence type="ECO:0000256" key="1">
    <source>
        <dbReference type="ARBA" id="ARBA00004123"/>
    </source>
</evidence>
<comment type="similarity">
    <text evidence="2">Belongs to the histone deacetylase family. HD type 1 subfamily.</text>
</comment>
<dbReference type="Proteomes" id="UP000289886">
    <property type="component" value="Unassembled WGS sequence"/>
</dbReference>
<dbReference type="EMBL" id="SCEB01001580">
    <property type="protein sequence ID" value="RXM96516.1"/>
    <property type="molecule type" value="Genomic_DNA"/>
</dbReference>
<dbReference type="GO" id="GO:0005634">
    <property type="term" value="C:nucleus"/>
    <property type="evidence" value="ECO:0007669"/>
    <property type="project" value="UniProtKB-SubCell"/>
</dbReference>
<dbReference type="PANTHER" id="PTHR10625">
    <property type="entry name" value="HISTONE DEACETYLASE HDAC1-RELATED"/>
    <property type="match status" value="1"/>
</dbReference>
<evidence type="ECO:0000256" key="6">
    <source>
        <dbReference type="ARBA" id="ARBA00022853"/>
    </source>
</evidence>
<dbReference type="Gene3D" id="3.40.800.20">
    <property type="entry name" value="Histone deacetylase domain"/>
    <property type="match status" value="1"/>
</dbReference>
<name>A0A444V7V8_ACIRT</name>
<comment type="catalytic activity">
    <reaction evidence="11">
        <text>N(6)-(2E)-butenoyl-L-lysyl-[protein] + H2O = (2E)-2-butenoate + L-lysyl-[protein]</text>
        <dbReference type="Rhea" id="RHEA:69172"/>
        <dbReference type="Rhea" id="RHEA-COMP:9752"/>
        <dbReference type="Rhea" id="RHEA-COMP:13707"/>
        <dbReference type="ChEBI" id="CHEBI:15377"/>
        <dbReference type="ChEBI" id="CHEBI:29969"/>
        <dbReference type="ChEBI" id="CHEBI:35899"/>
        <dbReference type="ChEBI" id="CHEBI:137954"/>
    </reaction>
    <physiologicalReaction direction="left-to-right" evidence="11">
        <dbReference type="Rhea" id="RHEA:69173"/>
    </physiologicalReaction>
</comment>
<dbReference type="GO" id="GO:0141221">
    <property type="term" value="F:histone deacetylase activity, hydrolytic mechanism"/>
    <property type="evidence" value="ECO:0007669"/>
    <property type="project" value="UniProtKB-EC"/>
</dbReference>
<comment type="catalytic activity">
    <reaction evidence="12">
        <text>N(6)-acetyl-L-lysyl-[histone] + H2O = L-lysyl-[histone] + acetate</text>
        <dbReference type="Rhea" id="RHEA:58196"/>
        <dbReference type="Rhea" id="RHEA-COMP:9845"/>
        <dbReference type="Rhea" id="RHEA-COMP:11338"/>
        <dbReference type="ChEBI" id="CHEBI:15377"/>
        <dbReference type="ChEBI" id="CHEBI:29969"/>
        <dbReference type="ChEBI" id="CHEBI:30089"/>
        <dbReference type="ChEBI" id="CHEBI:61930"/>
        <dbReference type="EC" id="3.5.1.98"/>
    </reaction>
    <physiologicalReaction direction="left-to-right" evidence="12">
        <dbReference type="Rhea" id="RHEA:58197"/>
    </physiologicalReaction>
</comment>
<dbReference type="Pfam" id="PF00850">
    <property type="entry name" value="Hist_deacetyl"/>
    <property type="match status" value="1"/>
</dbReference>
<evidence type="ECO:0000256" key="2">
    <source>
        <dbReference type="ARBA" id="ARBA00006457"/>
    </source>
</evidence>
<keyword evidence="4" id="KW-0678">Repressor</keyword>
<gene>
    <name evidence="16" type="ORF">EOD39_15584</name>
</gene>
<accession>A0A444V7V8</accession>
<sequence length="219" mass="24625">MKADRKRLKAEKADLVNQMQQLYATLESREEQLRDFIRNYEQHRKSLCVIAVLSLFFLSRDEASGFCYINDVVLGILRLREKYERVLYVDVDLHHGDGVEDAFSFTSKVMTVSLHKFSPGFFPGTGDVSDTGLGKGRWYAVNVPLQDGIQDDKYYQVFQSVLTEVHAAFNPEAVVLQLGADTMAGDPMCSFNMTPVGVGKCLQYVLQWELPALILGGGE</sequence>
<keyword evidence="8" id="KW-0804">Transcription</keyword>
<dbReference type="PANTHER" id="PTHR10625:SF14">
    <property type="entry name" value="HISTONE DEACETYLASE 8"/>
    <property type="match status" value="1"/>
</dbReference>
<feature type="coiled-coil region" evidence="13">
    <location>
        <begin position="5"/>
        <end position="46"/>
    </location>
</feature>
<dbReference type="AlphaFoldDB" id="A0A444V7V8"/>
<feature type="domain" description="Kazrin N-terminal" evidence="15">
    <location>
        <begin position="1"/>
        <end position="45"/>
    </location>
</feature>
<evidence type="ECO:0000256" key="5">
    <source>
        <dbReference type="ARBA" id="ARBA00022801"/>
    </source>
</evidence>
<evidence type="ECO:0000256" key="13">
    <source>
        <dbReference type="SAM" id="Coils"/>
    </source>
</evidence>
<evidence type="ECO:0000313" key="16">
    <source>
        <dbReference type="EMBL" id="RXM96516.1"/>
    </source>
</evidence>
<dbReference type="InterPro" id="IPR000286">
    <property type="entry name" value="HDACs"/>
</dbReference>
<dbReference type="GO" id="GO:0031507">
    <property type="term" value="P:heterochromatin formation"/>
    <property type="evidence" value="ECO:0007669"/>
    <property type="project" value="TreeGrafter"/>
</dbReference>
<comment type="caution">
    <text evidence="16">The sequence shown here is derived from an EMBL/GenBank/DDBJ whole genome shotgun (WGS) entry which is preliminary data.</text>
</comment>
<keyword evidence="5" id="KW-0378">Hydrolase</keyword>
<keyword evidence="9" id="KW-0539">Nucleus</keyword>
<dbReference type="EC" id="3.5.1.98" evidence="3"/>
<evidence type="ECO:0000256" key="3">
    <source>
        <dbReference type="ARBA" id="ARBA00012111"/>
    </source>
</evidence>
<dbReference type="PRINTS" id="PR01270">
    <property type="entry name" value="HDASUPER"/>
</dbReference>
<dbReference type="SUPFAM" id="SSF52768">
    <property type="entry name" value="Arginase/deacetylase"/>
    <property type="match status" value="1"/>
</dbReference>
<dbReference type="Pfam" id="PF25986">
    <property type="entry name" value="Kazrin"/>
    <property type="match status" value="1"/>
</dbReference>
<dbReference type="InterPro" id="IPR037138">
    <property type="entry name" value="His_deacetylse_dom_sf"/>
</dbReference>
<evidence type="ECO:0000256" key="8">
    <source>
        <dbReference type="ARBA" id="ARBA00023163"/>
    </source>
</evidence>
<dbReference type="InterPro" id="IPR023801">
    <property type="entry name" value="His_deacetylse_dom"/>
</dbReference>
<dbReference type="InterPro" id="IPR023696">
    <property type="entry name" value="Ureohydrolase_dom_sf"/>
</dbReference>
<evidence type="ECO:0000256" key="9">
    <source>
        <dbReference type="ARBA" id="ARBA00023242"/>
    </source>
</evidence>
<evidence type="ECO:0000259" key="15">
    <source>
        <dbReference type="Pfam" id="PF25986"/>
    </source>
</evidence>
<reference evidence="16 17" key="1">
    <citation type="submission" date="2019-01" db="EMBL/GenBank/DDBJ databases">
        <title>Draft Genome and Complete Hox-Cluster Characterization of the Sterlet Sturgeon (Acipenser ruthenus).</title>
        <authorList>
            <person name="Wei Q."/>
        </authorList>
    </citation>
    <scope>NUCLEOTIDE SEQUENCE [LARGE SCALE GENOMIC DNA]</scope>
    <source>
        <strain evidence="16">WHYD16114868_AA</strain>
        <tissue evidence="16">Blood</tissue>
    </source>
</reference>
<feature type="domain" description="Histone deacetylase" evidence="14">
    <location>
        <begin position="60"/>
        <end position="218"/>
    </location>
</feature>
<keyword evidence="7" id="KW-0805">Transcription regulation</keyword>
<keyword evidence="13" id="KW-0175">Coiled coil</keyword>
<evidence type="ECO:0000256" key="4">
    <source>
        <dbReference type="ARBA" id="ARBA00022491"/>
    </source>
</evidence>
<proteinExistence type="inferred from homology"/>
<comment type="subcellular location">
    <subcellularLocation>
        <location evidence="1">Nucleus</location>
    </subcellularLocation>
</comment>
<protein>
    <recommendedName>
        <fullName evidence="3">histone deacetylase</fullName>
        <ecNumber evidence="3">3.5.1.98</ecNumber>
    </recommendedName>
</protein>